<dbReference type="Proteomes" id="UP000020681">
    <property type="component" value="Unassembled WGS sequence"/>
</dbReference>
<protein>
    <submittedName>
        <fullName evidence="1">Uncharacterized protein</fullName>
    </submittedName>
</protein>
<reference evidence="1 2" key="1">
    <citation type="submission" date="2014-01" db="EMBL/GenBank/DDBJ databases">
        <authorList>
            <person name="Dobos K."/>
            <person name="Lenaerts A."/>
            <person name="Ordway D."/>
            <person name="DeGroote M.A."/>
            <person name="Parker T."/>
            <person name="Sizemore C."/>
            <person name="Tallon L.J."/>
            <person name="Sadzewicz L.K."/>
            <person name="Sengamalay N."/>
            <person name="Fraser C.M."/>
            <person name="Hine E."/>
            <person name="Shefchek K.A."/>
            <person name="Das S.P."/>
            <person name="Tettelin H."/>
        </authorList>
    </citation>
    <scope>NUCLEOTIDE SEQUENCE [LARGE SCALE GENOMIC DNA]</scope>
    <source>
        <strain evidence="1 2">Harvey</strain>
    </source>
</reference>
<dbReference type="EMBL" id="JAOL01000126">
    <property type="protein sequence ID" value="EUA89174.1"/>
    <property type="molecule type" value="Genomic_DNA"/>
</dbReference>
<evidence type="ECO:0000313" key="2">
    <source>
        <dbReference type="Proteomes" id="UP000020681"/>
    </source>
</evidence>
<keyword evidence="2" id="KW-1185">Reference proteome</keyword>
<proteinExistence type="predicted"/>
<comment type="caution">
    <text evidence="1">The sequence shown here is derived from an EMBL/GenBank/DDBJ whole genome shotgun (WGS) entry which is preliminary data.</text>
</comment>
<gene>
    <name evidence="1" type="ORF">I551_4342</name>
</gene>
<name>A0ABP3AHN3_MYCUL</name>
<sequence length="37" mass="3937">MRYALIVDRTIAFDNVQDALAAATAPGTADKIVVTFP</sequence>
<organism evidence="1 2">
    <name type="scientific">Mycobacterium ulcerans str. Harvey</name>
    <dbReference type="NCBI Taxonomy" id="1299332"/>
    <lineage>
        <taxon>Bacteria</taxon>
        <taxon>Bacillati</taxon>
        <taxon>Actinomycetota</taxon>
        <taxon>Actinomycetes</taxon>
        <taxon>Mycobacteriales</taxon>
        <taxon>Mycobacteriaceae</taxon>
        <taxon>Mycobacterium</taxon>
        <taxon>Mycobacterium ulcerans group</taxon>
    </lineage>
</organism>
<evidence type="ECO:0000313" key="1">
    <source>
        <dbReference type="EMBL" id="EUA89174.1"/>
    </source>
</evidence>
<accession>A0ABP3AHN3</accession>